<sequence length="437" mass="47361">MKTYDIAIVGGGLAGLTASVYLARAGFSVVLLEKSAQIGGRAITIRKNGVLFNLGIHALYQGGAAEQVLNELNVKVEGGAPASKAGIVWNDRFHAFPGNGLSLLTSKLFSGAALMELGKLIFSLGKTDLNHLPPMSLREWAEESISDPMVRHFIYAVCRANSFVPDPDAHLAAPGIRQLQRSFRRKAFYVDHGWGFIVKGLEQKAIQEGVTVLKQQNVKQIAFDGVKHTIHVADGETLRVNDVVMAAGLRESLRLFKGAEQTSLSRWGDDSQPIFAACLDIALHKLPKPDLNRSAVFFLGQPLFLVTPSNFSKASDDGSAIVQVVKHLGTDRGESNPKQDEKQLEKALDLIQPGWRSEVAARQFLPRMTVVHGFNSVNTPSKAIGPAVPEIPGLYVAGDWVGHGELLADTAFASGKRAAEAIILRHEHESKSRSKTI</sequence>
<dbReference type="Pfam" id="PF01593">
    <property type="entry name" value="Amino_oxidase"/>
    <property type="match status" value="1"/>
</dbReference>
<dbReference type="AlphaFoldDB" id="A0A4V3D5J9"/>
<evidence type="ECO:0000259" key="1">
    <source>
        <dbReference type="Pfam" id="PF01593"/>
    </source>
</evidence>
<accession>A0A4V3D5J9</accession>
<dbReference type="InterPro" id="IPR050464">
    <property type="entry name" value="Zeta_carotene_desat/Oxidored"/>
</dbReference>
<feature type="domain" description="Amine oxidase" evidence="1">
    <location>
        <begin position="13"/>
        <end position="253"/>
    </location>
</feature>
<gene>
    <name evidence="2" type="ORF">EV213_106103</name>
</gene>
<comment type="caution">
    <text evidence="2">The sequence shown here is derived from an EMBL/GenBank/DDBJ whole genome shotgun (WGS) entry which is preliminary data.</text>
</comment>
<dbReference type="SUPFAM" id="SSF51905">
    <property type="entry name" value="FAD/NAD(P)-binding domain"/>
    <property type="match status" value="1"/>
</dbReference>
<dbReference type="RefSeq" id="WP_166639227.1">
    <property type="nucleotide sequence ID" value="NZ_SNYJ01000006.1"/>
</dbReference>
<evidence type="ECO:0000313" key="2">
    <source>
        <dbReference type="EMBL" id="TDQ40387.1"/>
    </source>
</evidence>
<evidence type="ECO:0000313" key="3">
    <source>
        <dbReference type="Proteomes" id="UP000295632"/>
    </source>
</evidence>
<organism evidence="2 3">
    <name type="scientific">Aureibacillus halotolerans</name>
    <dbReference type="NCBI Taxonomy" id="1508390"/>
    <lineage>
        <taxon>Bacteria</taxon>
        <taxon>Bacillati</taxon>
        <taxon>Bacillota</taxon>
        <taxon>Bacilli</taxon>
        <taxon>Bacillales</taxon>
        <taxon>Bacillaceae</taxon>
        <taxon>Aureibacillus</taxon>
    </lineage>
</organism>
<dbReference type="Proteomes" id="UP000295632">
    <property type="component" value="Unassembled WGS sequence"/>
</dbReference>
<keyword evidence="3" id="KW-1185">Reference proteome</keyword>
<dbReference type="PRINTS" id="PR00420">
    <property type="entry name" value="RNGMNOXGNASE"/>
</dbReference>
<dbReference type="PANTHER" id="PTHR42923">
    <property type="entry name" value="PROTOPORPHYRINOGEN OXIDASE"/>
    <property type="match status" value="1"/>
</dbReference>
<name>A0A4V3D5J9_9BACI</name>
<reference evidence="2 3" key="1">
    <citation type="submission" date="2019-03" db="EMBL/GenBank/DDBJ databases">
        <title>Genomic Encyclopedia of Type Strains, Phase IV (KMG-IV): sequencing the most valuable type-strain genomes for metagenomic binning, comparative biology and taxonomic classification.</title>
        <authorList>
            <person name="Goeker M."/>
        </authorList>
    </citation>
    <scope>NUCLEOTIDE SEQUENCE [LARGE SCALE GENOMIC DNA]</scope>
    <source>
        <strain evidence="2 3">DSM 28697</strain>
    </source>
</reference>
<dbReference type="GO" id="GO:0016491">
    <property type="term" value="F:oxidoreductase activity"/>
    <property type="evidence" value="ECO:0007669"/>
    <property type="project" value="InterPro"/>
</dbReference>
<dbReference type="InterPro" id="IPR036188">
    <property type="entry name" value="FAD/NAD-bd_sf"/>
</dbReference>
<dbReference type="Gene3D" id="3.50.50.60">
    <property type="entry name" value="FAD/NAD(P)-binding domain"/>
    <property type="match status" value="1"/>
</dbReference>
<proteinExistence type="predicted"/>
<dbReference type="InterPro" id="IPR002937">
    <property type="entry name" value="Amino_oxidase"/>
</dbReference>
<dbReference type="PANTHER" id="PTHR42923:SF3">
    <property type="entry name" value="PROTOPORPHYRINOGEN OXIDASE"/>
    <property type="match status" value="1"/>
</dbReference>
<dbReference type="EMBL" id="SNYJ01000006">
    <property type="protein sequence ID" value="TDQ40387.1"/>
    <property type="molecule type" value="Genomic_DNA"/>
</dbReference>
<dbReference type="Gene3D" id="3.90.660.50">
    <property type="match status" value="1"/>
</dbReference>
<protein>
    <submittedName>
        <fullName evidence="2">Phytoene dehydrogenase-like protein</fullName>
    </submittedName>
</protein>